<dbReference type="SMART" id="SM00825">
    <property type="entry name" value="PKS_KS"/>
    <property type="match status" value="1"/>
</dbReference>
<feature type="region of interest" description="Disordered" evidence="13">
    <location>
        <begin position="1642"/>
        <end position="1662"/>
    </location>
</feature>
<dbReference type="InterPro" id="IPR009081">
    <property type="entry name" value="PP-bd_ACP"/>
</dbReference>
<dbReference type="InterPro" id="IPR014030">
    <property type="entry name" value="Ketoacyl_synth_N"/>
</dbReference>
<dbReference type="InterPro" id="IPR000873">
    <property type="entry name" value="AMP-dep_synth/lig_dom"/>
</dbReference>
<evidence type="ECO:0000256" key="12">
    <source>
        <dbReference type="ARBA" id="ARBA00033440"/>
    </source>
</evidence>
<evidence type="ECO:0000259" key="15">
    <source>
        <dbReference type="PROSITE" id="PS52004"/>
    </source>
</evidence>
<evidence type="ECO:0000256" key="8">
    <source>
        <dbReference type="ARBA" id="ARBA00022679"/>
    </source>
</evidence>
<gene>
    <name evidence="16" type="ORF">MMA15_02635</name>
</gene>
<evidence type="ECO:0000256" key="1">
    <source>
        <dbReference type="ARBA" id="ARBA00001957"/>
    </source>
</evidence>
<name>A0ABS9STF7_9ACTN</name>
<dbReference type="Gene3D" id="3.40.50.1820">
    <property type="entry name" value="alpha/beta hydrolase"/>
    <property type="match status" value="1"/>
</dbReference>
<keyword evidence="17" id="KW-1185">Reference proteome</keyword>
<dbReference type="InterPro" id="IPR014031">
    <property type="entry name" value="Ketoacyl_synth_C"/>
</dbReference>
<dbReference type="InterPro" id="IPR010071">
    <property type="entry name" value="AA_adenyl_dom"/>
</dbReference>
<dbReference type="PANTHER" id="PTHR43775:SF37">
    <property type="entry name" value="SI:DKEY-61P9.11"/>
    <property type="match status" value="1"/>
</dbReference>
<dbReference type="CDD" id="cd00833">
    <property type="entry name" value="PKS"/>
    <property type="match status" value="1"/>
</dbReference>
<dbReference type="InterPro" id="IPR045851">
    <property type="entry name" value="AMP-bd_C_sf"/>
</dbReference>
<dbReference type="InterPro" id="IPR023213">
    <property type="entry name" value="CAT-like_dom_sf"/>
</dbReference>
<keyword evidence="6" id="KW-0597">Phosphoprotein</keyword>
<evidence type="ECO:0000256" key="9">
    <source>
        <dbReference type="ARBA" id="ARBA00023194"/>
    </source>
</evidence>
<sequence length="2656" mass="282625">MTTSHNSTPSEPAADGDIAVIGMAGRFPGAADVARFWQNLRSGTESVTFFDDAELREKGVAEELLADPAFVKAGSVLDGPELFDAAFFGYNARDAAMVDPQQRMLLETAHAALEDAGCVPAVFPGSIAVYAGSSLSTYLISHLLTAGPGFDDIADVTELLTTNDKDYLASRISYGLGLDGPAVSVQTACSSSLVAVHMAVQGLLGHECDIALVGGASLRLPQGRGYLHRQGMIFSADGHTRSFDAECSGTMFGSGVGAVVLKRLVDAIADGDRIDAVVKGSAVTNDGSAKVGYTAPGVDGQARAIAGALGVGEVEPDTVTALEGHGTATPLGDPIEVTALSRVFSRRTASSASCALSSVKSNVGHLAEAAGIAGFIKSVLQLRHRQLVPSLNFDRPNPELRLDETRFRVVTELEDWRPDAMPRRIGVSSFGMGGTNAHVVLEEGPEPAPSVPFTRDLFLLPLSARTPASLEAATDGLAAALTATETEDLSDTATTLQQGRTAHRHRRLVVAAGASEARQALETRDSASTATSAAVPEPRIALMFPGQGSQYPGMARLLYEQEPVFSDCVDTCADLLFDELGHDLREVIHPAAATDPGAAAGLLRQTSLAQPALFVIGYALAGLLESVGVRPDAMIGHSVGEIVAACRSGVFSLPDALRLVAVRGRLMQELPPGGMLSVALPEEQVIERLPEGLSLAAVNAPDVCAVSGPEPKLRSFARLLGEQGTPVRELHTSHAFHSAMVEPMMSRFADELSCVDFHEPAVPYVENRTGDWITPERATDPDHWVHHIREPVRFSDGVLKLTESGPCVLLEAGPGSTLSTLARSTARGRGSVTVPLLPSAGEEGDDVRRFMLGLGRLWTAGGDIDWDRVQGGTASRTGLPTYPFERRRYWIEAAPGGRRAKPGGYVLQAAEPEEETGDGGPAPMGAFDPRPALTTEYAEPRDDLDRRLVAVWQELLGVAPVGVHDNFMELGGHSLLAARMVERVKAGLGVGVKLGDLLAEPTVAGLAALLAENGAGAGEPAAPEATTGGRAVSTEDPESRGGELPVARPDSEHLHEPFPLSEMQQAQWIGRQDSFEGGNVAAHVYWEVELAPDVDLARLEAAWQQVVERHHMLRAVIGNDGRQHILPGTRPYRFGLLDLRDAPAEEGERRLAELREKHSREVRPADEWPLFDVRVTLLPEERARLHFSFDLLIADIGSIRLLVRDWRRYYQGREDEIRPLRISYRDYVLASEELRGTALYERSLAYWRERVAELPPGPDLPLALSPGSLKDPEFTARNAQLATAQWDAFKERAAAAGVTPSAAMLTAYAAALGTWSRSASFTLNVTVINRLQVHEDVRDLVGEFASFDLLPVDLSRERSFGELATAMQRQSWADLEHRYLNGVEILREMARRRGGTSGSVMPVVFTSTLVQENEAEDASMFGWLGTMEHEIAQTPQVWLDFAVMENAEGVQLSWHWVRQLFPEGVIEAVFDAFHRLVTDLAASDEAWRDTPRCPLPEEQRQLTESVNATGGPLQEDFLYAPLMARAAEHPERVAVVSASGAELTYGRLRSHACVLAHRLRALGAGPGRLIAVAVEKSCEQIVAALAVQLAGAAYLPVDPALPAERQDHLCERGEVRLVLVPKGGSGHAWAEGIREVEVAVEPGADPEGPGADGTPPEPVQAPGDLAYTIFTSGSTGEPKGVMLSHQAALNTLTDINERFSVGPEDAVLGLSSLSFDLSVYDIFGVLGAGGRLVLPLPGTSRDPGHWDELVRRHRVTLWNSVPALLRMYAEHLSGLSGADGESERSARHEAAGNPLRLALMSGDWIPVELPAQLRELIPHLEPVSLGGATEAAVWSIWHPIDPDRDGARDSVPYGTPLRNQTFHVLNDRMETCPVWVTGELYIGGAGLAMGYWRDEERTRASFVTWPETGERLYRTGDLGRRLPDGTLEFLGREDFQVKIGGFRIELGEIEAALARHEGVSAAVAAAPGDRHNRRLVAYVVPAEPAASAVPGEPGTADAGRTPESEEALLDEVRALAERVLPSYMVPSVFLVLDRLPLSANGKVDRAALPDPVRAEGGSGAAAGPVAARLVEIVAEVVGVSGIGPSDNFFSVGGNSIMGIQIVSRANAEGLEFTAADLFQHETLEELAAELESRGATVTGSAATEPLTRRQRQLVEWATPGLPAGVHRAELHVAAEVRPAWLESALAAVTRHHTALHMRLAEADGGWRTVRKTPDADESAVPDIDLTALPEDRRERAFTSMVEEMRGELCPRSGPVAKAALFRLGESERRMVWLVHELFVDAGSWRVLLGDLCLAVEAAANGEDPALPAQDPQRMRALAALAGAGHEPGEAPGGDGAHTAEDAETADEPAPLRVVELADGDIEHALQVELPEEDTAELLKSTSAAYRLTPSEAVAAAFALAASAGGGPRLLRYDLENDLRGSEEAGAGAESTAGSFNSLVPLALSTGSDGDGDGNGNGDGDGGAGTAADGGGRAAAETTADATADTAADPTGADRSADVGALLRTVKDQSRRGTSDENAPASPPAQVLVRHLGELDLPADGRLRPTGPPALNGADHPVVLSTHLEEGRLRATLACRAGEPSGARLAALSEALPDAFRRIAEHCRDTDRAVVGPDDFPLAGLDQNTLDTFLGALAGNGETSGTSPSRTGTTAHAEEAL</sequence>
<dbReference type="SMART" id="SM00827">
    <property type="entry name" value="PKS_AT"/>
    <property type="match status" value="1"/>
</dbReference>
<dbReference type="Pfam" id="PF00550">
    <property type="entry name" value="PP-binding"/>
    <property type="match status" value="2"/>
</dbReference>
<dbReference type="Gene3D" id="3.30.300.30">
    <property type="match status" value="1"/>
</dbReference>
<feature type="region of interest" description="Disordered" evidence="13">
    <location>
        <begin position="2634"/>
        <end position="2656"/>
    </location>
</feature>
<dbReference type="Gene3D" id="3.30.559.30">
    <property type="entry name" value="Nonribosomal peptide synthetase, condensation domain"/>
    <property type="match status" value="2"/>
</dbReference>
<comment type="pathway">
    <text evidence="2">Siderophore biosynthesis; mycobactin biosynthesis.</text>
</comment>
<evidence type="ECO:0000256" key="6">
    <source>
        <dbReference type="ARBA" id="ARBA00022553"/>
    </source>
</evidence>
<reference evidence="16" key="1">
    <citation type="submission" date="2022-03" db="EMBL/GenBank/DDBJ databases">
        <authorList>
            <person name="Santos J.D.N."/>
            <person name="Kallscheuer N."/>
            <person name="Jogler C."/>
            <person name="Lage O.M."/>
        </authorList>
    </citation>
    <scope>NUCLEOTIDE SEQUENCE</scope>
    <source>
        <strain evidence="16">M600PL45_2</strain>
    </source>
</reference>
<dbReference type="InterPro" id="IPR032821">
    <property type="entry name" value="PKS_assoc"/>
</dbReference>
<dbReference type="Gene3D" id="1.10.1200.10">
    <property type="entry name" value="ACP-like"/>
    <property type="match status" value="1"/>
</dbReference>
<dbReference type="CDD" id="cd12114">
    <property type="entry name" value="A_NRPS_TlmIV_like"/>
    <property type="match status" value="1"/>
</dbReference>
<dbReference type="SUPFAM" id="SSF52777">
    <property type="entry name" value="CoA-dependent acyltransferases"/>
    <property type="match status" value="4"/>
</dbReference>
<dbReference type="InterPro" id="IPR018201">
    <property type="entry name" value="Ketoacyl_synth_AS"/>
</dbReference>
<feature type="compositionally biased region" description="Low complexity" evidence="13">
    <location>
        <begin position="1642"/>
        <end position="1654"/>
    </location>
</feature>
<dbReference type="NCBIfam" id="TIGR01733">
    <property type="entry name" value="AA-adenyl-dom"/>
    <property type="match status" value="1"/>
</dbReference>
<feature type="region of interest" description="Disordered" evidence="13">
    <location>
        <begin position="2506"/>
        <end position="2525"/>
    </location>
</feature>
<dbReference type="CDD" id="cd19535">
    <property type="entry name" value="Cyc_NRPS"/>
    <property type="match status" value="1"/>
</dbReference>
<dbReference type="EMBL" id="JAKWJU010000002">
    <property type="protein sequence ID" value="MCH6159351.1"/>
    <property type="molecule type" value="Genomic_DNA"/>
</dbReference>
<evidence type="ECO:0000256" key="2">
    <source>
        <dbReference type="ARBA" id="ARBA00005102"/>
    </source>
</evidence>
<keyword evidence="5" id="KW-0596">Phosphopantetheine</keyword>
<dbReference type="InterPro" id="IPR001242">
    <property type="entry name" value="Condensation_dom"/>
</dbReference>
<proteinExistence type="inferred from homology"/>
<dbReference type="Pfam" id="PF00698">
    <property type="entry name" value="Acyl_transf_1"/>
    <property type="match status" value="1"/>
</dbReference>
<dbReference type="Pfam" id="PF00109">
    <property type="entry name" value="ketoacyl-synt"/>
    <property type="match status" value="1"/>
</dbReference>
<evidence type="ECO:0000313" key="17">
    <source>
        <dbReference type="Proteomes" id="UP001166784"/>
    </source>
</evidence>
<evidence type="ECO:0000259" key="14">
    <source>
        <dbReference type="PROSITE" id="PS50075"/>
    </source>
</evidence>
<dbReference type="Gene3D" id="3.40.47.10">
    <property type="match status" value="1"/>
</dbReference>
<feature type="region of interest" description="Disordered" evidence="13">
    <location>
        <begin position="912"/>
        <end position="931"/>
    </location>
</feature>
<dbReference type="InterPro" id="IPR006162">
    <property type="entry name" value="Ppantetheine_attach_site"/>
</dbReference>
<dbReference type="PROSITE" id="PS52004">
    <property type="entry name" value="KS3_2"/>
    <property type="match status" value="1"/>
</dbReference>
<feature type="compositionally biased region" description="Gly residues" evidence="13">
    <location>
        <begin position="2452"/>
        <end position="2472"/>
    </location>
</feature>
<feature type="domain" description="Carrier" evidence="14">
    <location>
        <begin position="939"/>
        <end position="1014"/>
    </location>
</feature>
<dbReference type="PROSITE" id="PS50075">
    <property type="entry name" value="CARRIER"/>
    <property type="match status" value="2"/>
</dbReference>
<comment type="cofactor">
    <cofactor evidence="1">
        <name>pantetheine 4'-phosphate</name>
        <dbReference type="ChEBI" id="CHEBI:47942"/>
    </cofactor>
</comment>
<dbReference type="PANTHER" id="PTHR43775">
    <property type="entry name" value="FATTY ACID SYNTHASE"/>
    <property type="match status" value="1"/>
</dbReference>
<dbReference type="SMART" id="SM00823">
    <property type="entry name" value="PKS_PP"/>
    <property type="match status" value="2"/>
</dbReference>
<dbReference type="Gene3D" id="3.40.50.980">
    <property type="match status" value="2"/>
</dbReference>
<keyword evidence="8" id="KW-0808">Transferase</keyword>
<dbReference type="Gene3D" id="3.30.70.3290">
    <property type="match status" value="1"/>
</dbReference>
<evidence type="ECO:0000256" key="7">
    <source>
        <dbReference type="ARBA" id="ARBA00022598"/>
    </source>
</evidence>
<dbReference type="RefSeq" id="WP_241057310.1">
    <property type="nucleotide sequence ID" value="NZ_JAKWJU010000002.1"/>
</dbReference>
<evidence type="ECO:0000256" key="3">
    <source>
        <dbReference type="ARBA" id="ARBA00007380"/>
    </source>
</evidence>
<keyword evidence="9" id="KW-0045">Antibiotic biosynthesis</keyword>
<dbReference type="Gene3D" id="3.30.559.10">
    <property type="entry name" value="Chloramphenicol acetyltransferase-like domain"/>
    <property type="match status" value="2"/>
</dbReference>
<dbReference type="Pfam" id="PF13193">
    <property type="entry name" value="AMP-binding_C"/>
    <property type="match status" value="1"/>
</dbReference>
<feature type="compositionally biased region" description="Low complexity" evidence="13">
    <location>
        <begin position="2473"/>
        <end position="2493"/>
    </location>
</feature>
<protein>
    <recommendedName>
        <fullName evidence="4">Phenyloxazoline synthase MbtB</fullName>
    </recommendedName>
    <alternativeName>
        <fullName evidence="12">Mycobactin synthetase protein B</fullName>
    </alternativeName>
</protein>
<feature type="compositionally biased region" description="Low complexity" evidence="13">
    <location>
        <begin position="1016"/>
        <end position="1029"/>
    </location>
</feature>
<evidence type="ECO:0000256" key="10">
    <source>
        <dbReference type="ARBA" id="ARBA00023315"/>
    </source>
</evidence>
<evidence type="ECO:0000313" key="16">
    <source>
        <dbReference type="EMBL" id="MCH6159351.1"/>
    </source>
</evidence>
<dbReference type="InterPro" id="IPR014043">
    <property type="entry name" value="Acyl_transferase_dom"/>
</dbReference>
<dbReference type="SUPFAM" id="SSF55048">
    <property type="entry name" value="Probable ACP-binding domain of malonyl-CoA ACP transacylase"/>
    <property type="match status" value="1"/>
</dbReference>
<dbReference type="InterPro" id="IPR050091">
    <property type="entry name" value="PKS_NRPS_Biosynth_Enz"/>
</dbReference>
<keyword evidence="10" id="KW-0012">Acyltransferase</keyword>
<dbReference type="Proteomes" id="UP001166784">
    <property type="component" value="Unassembled WGS sequence"/>
</dbReference>
<dbReference type="SUPFAM" id="SSF53901">
    <property type="entry name" value="Thiolase-like"/>
    <property type="match status" value="1"/>
</dbReference>
<evidence type="ECO:0000256" key="4">
    <source>
        <dbReference type="ARBA" id="ARBA00016743"/>
    </source>
</evidence>
<dbReference type="InterPro" id="IPR016036">
    <property type="entry name" value="Malonyl_transacylase_ACP-bd"/>
</dbReference>
<dbReference type="InterPro" id="IPR020806">
    <property type="entry name" value="PKS_PP-bd"/>
</dbReference>
<comment type="similarity">
    <text evidence="3">Belongs to the ATP-dependent AMP-binding enzyme family. MbtB subfamily.</text>
</comment>
<comment type="similarity">
    <text evidence="11">In the C-terminal section; belongs to the NRP synthetase family.</text>
</comment>
<dbReference type="SUPFAM" id="SSF52151">
    <property type="entry name" value="FabD/lysophospholipase-like"/>
    <property type="match status" value="1"/>
</dbReference>
<feature type="region of interest" description="Disordered" evidence="13">
    <location>
        <begin position="1016"/>
        <end position="1048"/>
    </location>
</feature>
<feature type="region of interest" description="Disordered" evidence="13">
    <location>
        <begin position="2323"/>
        <end position="2347"/>
    </location>
</feature>
<evidence type="ECO:0000256" key="13">
    <source>
        <dbReference type="SAM" id="MobiDB-lite"/>
    </source>
</evidence>
<accession>A0ABS9STF7</accession>
<dbReference type="InterPro" id="IPR025110">
    <property type="entry name" value="AMP-bd_C"/>
</dbReference>
<dbReference type="PROSITE" id="PS00012">
    <property type="entry name" value="PHOSPHOPANTETHEINE"/>
    <property type="match status" value="2"/>
</dbReference>
<evidence type="ECO:0000256" key="11">
    <source>
        <dbReference type="ARBA" id="ARBA00029443"/>
    </source>
</evidence>
<feature type="region of interest" description="Disordered" evidence="13">
    <location>
        <begin position="2439"/>
        <end position="2497"/>
    </location>
</feature>
<keyword evidence="7" id="KW-0436">Ligase</keyword>
<dbReference type="Pfam" id="PF00668">
    <property type="entry name" value="Condensation"/>
    <property type="match status" value="2"/>
</dbReference>
<dbReference type="Pfam" id="PF02801">
    <property type="entry name" value="Ketoacyl-synt_C"/>
    <property type="match status" value="1"/>
</dbReference>
<dbReference type="Gene3D" id="2.30.38.10">
    <property type="entry name" value="Luciferase, Domain 3"/>
    <property type="match status" value="1"/>
</dbReference>
<dbReference type="InterPro" id="IPR001227">
    <property type="entry name" value="Ac_transferase_dom_sf"/>
</dbReference>
<reference evidence="16" key="2">
    <citation type="journal article" date="2023" name="Int. J. Syst. Evol. Microbiol.">
        <title>Streptomyces marispadix sp. nov., isolated from marine beach sediment of the Northern Coast of Portugal.</title>
        <authorList>
            <person name="dos Santos J.D.N."/>
            <person name="Vitorino I.R."/>
            <person name="Kallscheuer N."/>
            <person name="Srivastava A."/>
            <person name="Krautwurst S."/>
            <person name="Marz M."/>
            <person name="Jogler C."/>
            <person name="Lobo Da Cunha A."/>
            <person name="Catita J."/>
            <person name="Goncalves H."/>
            <person name="Gonzalez I."/>
            <person name="Reyes F."/>
            <person name="Lage O.M."/>
        </authorList>
    </citation>
    <scope>NUCLEOTIDE SEQUENCE</scope>
    <source>
        <strain evidence="16">M600PL45_2</strain>
    </source>
</reference>
<feature type="domain" description="Ketosynthase family 3 (KS3)" evidence="15">
    <location>
        <begin position="15"/>
        <end position="443"/>
    </location>
</feature>
<dbReference type="Pfam" id="PF16197">
    <property type="entry name" value="KAsynt_C_assoc"/>
    <property type="match status" value="1"/>
</dbReference>
<dbReference type="InterPro" id="IPR057737">
    <property type="entry name" value="Condensation_MtbB-like"/>
</dbReference>
<dbReference type="SUPFAM" id="SSF56801">
    <property type="entry name" value="Acetyl-CoA synthetase-like"/>
    <property type="match status" value="1"/>
</dbReference>
<dbReference type="InterPro" id="IPR020841">
    <property type="entry name" value="PKS_Beta-ketoAc_synthase_dom"/>
</dbReference>
<feature type="compositionally biased region" description="Low complexity" evidence="13">
    <location>
        <begin position="2636"/>
        <end position="2649"/>
    </location>
</feature>
<dbReference type="SUPFAM" id="SSF47336">
    <property type="entry name" value="ACP-like"/>
    <property type="match status" value="2"/>
</dbReference>
<evidence type="ECO:0000256" key="5">
    <source>
        <dbReference type="ARBA" id="ARBA00022450"/>
    </source>
</evidence>
<feature type="domain" description="Carrier" evidence="14">
    <location>
        <begin position="2060"/>
        <end position="2134"/>
    </location>
</feature>
<dbReference type="InterPro" id="IPR029058">
    <property type="entry name" value="AB_hydrolase_fold"/>
</dbReference>
<dbReference type="Gene3D" id="3.40.366.10">
    <property type="entry name" value="Malonyl-Coenzyme A Acyl Carrier Protein, domain 2"/>
    <property type="match status" value="1"/>
</dbReference>
<dbReference type="PROSITE" id="PS00606">
    <property type="entry name" value="KS3_1"/>
    <property type="match status" value="1"/>
</dbReference>
<comment type="caution">
    <text evidence="16">The sequence shown here is derived from an EMBL/GenBank/DDBJ whole genome shotgun (WGS) entry which is preliminary data.</text>
</comment>
<dbReference type="InterPro" id="IPR016039">
    <property type="entry name" value="Thiolase-like"/>
</dbReference>
<dbReference type="Pfam" id="PF00501">
    <property type="entry name" value="AMP-binding"/>
    <property type="match status" value="1"/>
</dbReference>
<dbReference type="InterPro" id="IPR036736">
    <property type="entry name" value="ACP-like_sf"/>
</dbReference>
<organism evidence="16 17">
    <name type="scientific">Streptomyces marispadix</name>
    <dbReference type="NCBI Taxonomy" id="2922868"/>
    <lineage>
        <taxon>Bacteria</taxon>
        <taxon>Bacillati</taxon>
        <taxon>Actinomycetota</taxon>
        <taxon>Actinomycetes</taxon>
        <taxon>Kitasatosporales</taxon>
        <taxon>Streptomycetaceae</taxon>
        <taxon>Streptomyces</taxon>
    </lineage>
</organism>
<dbReference type="InterPro" id="IPR016035">
    <property type="entry name" value="Acyl_Trfase/lysoPLipase"/>
</dbReference>